<dbReference type="AlphaFoldDB" id="A0A6M3KGL3"/>
<protein>
    <submittedName>
        <fullName evidence="1">Uncharacterized protein</fullName>
    </submittedName>
</protein>
<reference evidence="1" key="1">
    <citation type="submission" date="2020-03" db="EMBL/GenBank/DDBJ databases">
        <title>The deep terrestrial virosphere.</title>
        <authorList>
            <person name="Holmfeldt K."/>
            <person name="Nilsson E."/>
            <person name="Simone D."/>
            <person name="Lopez-Fernandez M."/>
            <person name="Wu X."/>
            <person name="de Brujin I."/>
            <person name="Lundin D."/>
            <person name="Andersson A."/>
            <person name="Bertilsson S."/>
            <person name="Dopson M."/>
        </authorList>
    </citation>
    <scope>NUCLEOTIDE SEQUENCE</scope>
    <source>
        <strain evidence="1">MM415A00584</strain>
    </source>
</reference>
<sequence length="149" mass="17641">MITKQYKKIADIYKIFAQDENKESLDFSPEALQKMFDYESNGDGNVNVESQHLEYLKTGKKVNGYSVGKKFMDITISSWIDTVKNPGWLAFMEELYCDEFPWWWLDKIFKDFVNEKNNQYKSLGISNENSPENYIDKMKQKIKETNQCQ</sequence>
<organism evidence="1">
    <name type="scientific">viral metagenome</name>
    <dbReference type="NCBI Taxonomy" id="1070528"/>
    <lineage>
        <taxon>unclassified sequences</taxon>
        <taxon>metagenomes</taxon>
        <taxon>organismal metagenomes</taxon>
    </lineage>
</organism>
<dbReference type="EMBL" id="MT142448">
    <property type="protein sequence ID" value="QJA81137.1"/>
    <property type="molecule type" value="Genomic_DNA"/>
</dbReference>
<accession>A0A6M3KGL3</accession>
<evidence type="ECO:0000313" key="1">
    <source>
        <dbReference type="EMBL" id="QJA81137.1"/>
    </source>
</evidence>
<proteinExistence type="predicted"/>
<gene>
    <name evidence="1" type="ORF">MM415A00584_0024</name>
</gene>
<name>A0A6M3KGL3_9ZZZZ</name>